<name>A0ABS1UKA1_9ACTN</name>
<reference evidence="1 2" key="1">
    <citation type="submission" date="2021-01" db="EMBL/GenBank/DDBJ databases">
        <title>Genome sequencing of Micromonospora fiedleri MG-37.</title>
        <authorList>
            <person name="Moreland P.E.J."/>
            <person name="Stach J.E.M."/>
        </authorList>
    </citation>
    <scope>NUCLEOTIDE SEQUENCE [LARGE SCALE GENOMIC DNA]</scope>
    <source>
        <strain evidence="1 2">MG-37</strain>
    </source>
</reference>
<organism evidence="1 2">
    <name type="scientific">Micromonospora fiedleri</name>
    <dbReference type="NCBI Taxonomy" id="1157498"/>
    <lineage>
        <taxon>Bacteria</taxon>
        <taxon>Bacillati</taxon>
        <taxon>Actinomycetota</taxon>
        <taxon>Actinomycetes</taxon>
        <taxon>Micromonosporales</taxon>
        <taxon>Micromonosporaceae</taxon>
        <taxon>Micromonospora</taxon>
    </lineage>
</organism>
<accession>A0ABS1UKA1</accession>
<comment type="caution">
    <text evidence="1">The sequence shown here is derived from an EMBL/GenBank/DDBJ whole genome shotgun (WGS) entry which is preliminary data.</text>
</comment>
<dbReference type="RefSeq" id="WP_203221569.1">
    <property type="nucleotide sequence ID" value="NZ_JAETXL010000004.1"/>
</dbReference>
<evidence type="ECO:0000313" key="2">
    <source>
        <dbReference type="Proteomes" id="UP000661193"/>
    </source>
</evidence>
<dbReference type="Proteomes" id="UP000661193">
    <property type="component" value="Unassembled WGS sequence"/>
</dbReference>
<proteinExistence type="predicted"/>
<keyword evidence="2" id="KW-1185">Reference proteome</keyword>
<evidence type="ECO:0000313" key="1">
    <source>
        <dbReference type="EMBL" id="MBL6276763.1"/>
    </source>
</evidence>
<dbReference type="EMBL" id="JAETXL010000004">
    <property type="protein sequence ID" value="MBL6276763.1"/>
    <property type="molecule type" value="Genomic_DNA"/>
</dbReference>
<protein>
    <submittedName>
        <fullName evidence="1">Uncharacterized protein</fullName>
    </submittedName>
</protein>
<gene>
    <name evidence="1" type="ORF">JMF97_11385</name>
</gene>
<sequence>MAAAPAQALPPRCWELDDCIELPPPGGGGGGGTPPAPAYTLQGVIELEKYGHEGNWPYRTGGVKVRGYSRFANASNNRVDADYINVRCYANTLTGYSTTDYDSENNGALVDVHFWSPTIPVTGVSPEFRTITINCVHHATKNGVNYNTTSTRQFVIPE</sequence>